<feature type="transmembrane region" description="Helical" evidence="5">
    <location>
        <begin position="285"/>
        <end position="304"/>
    </location>
</feature>
<feature type="transmembrane region" description="Helical" evidence="5">
    <location>
        <begin position="247"/>
        <end position="265"/>
    </location>
</feature>
<dbReference type="GO" id="GO:0016020">
    <property type="term" value="C:membrane"/>
    <property type="evidence" value="ECO:0007669"/>
    <property type="project" value="UniProtKB-SubCell"/>
</dbReference>
<dbReference type="PANTHER" id="PTHR45698:SF1">
    <property type="entry name" value="TRACE AMINE-ASSOCIATED RECEPTOR 13C-LIKE"/>
    <property type="match status" value="1"/>
</dbReference>
<evidence type="ECO:0000313" key="8">
    <source>
        <dbReference type="RefSeq" id="XP_022109359.1"/>
    </source>
</evidence>
<feature type="transmembrane region" description="Helical" evidence="5">
    <location>
        <begin position="32"/>
        <end position="54"/>
    </location>
</feature>
<dbReference type="PRINTS" id="PR00237">
    <property type="entry name" value="GPCRRHODOPSN"/>
</dbReference>
<evidence type="ECO:0000313" key="7">
    <source>
        <dbReference type="Proteomes" id="UP000694845"/>
    </source>
</evidence>
<gene>
    <name evidence="8" type="primary">LOC110989345</name>
</gene>
<dbReference type="PANTHER" id="PTHR45698">
    <property type="entry name" value="TRACE AMINE-ASSOCIATED RECEPTOR 19N-RELATED"/>
    <property type="match status" value="1"/>
</dbReference>
<dbReference type="PROSITE" id="PS50262">
    <property type="entry name" value="G_PROTEIN_RECEP_F1_2"/>
    <property type="match status" value="1"/>
</dbReference>
<evidence type="ECO:0000256" key="3">
    <source>
        <dbReference type="ARBA" id="ARBA00022989"/>
    </source>
</evidence>
<dbReference type="Gene3D" id="1.20.1070.10">
    <property type="entry name" value="Rhodopsin 7-helix transmembrane proteins"/>
    <property type="match status" value="1"/>
</dbReference>
<evidence type="ECO:0000256" key="2">
    <source>
        <dbReference type="ARBA" id="ARBA00022692"/>
    </source>
</evidence>
<dbReference type="KEGG" id="aplc:110989345"/>
<feature type="transmembrane region" description="Helical" evidence="5">
    <location>
        <begin position="158"/>
        <end position="178"/>
    </location>
</feature>
<dbReference type="GeneID" id="110989345"/>
<dbReference type="InterPro" id="IPR000276">
    <property type="entry name" value="GPCR_Rhodpsn"/>
</dbReference>
<sequence length="341" mass="38823">MFSTMAPSTTSDSDPTGDAGDASFTLWQTRDVLRVIIACLAVLSNSMVIIVIRLRHHMFRSFTNHLIWHQAAIDAGSGVVLLLYTIGKKIPAISVLNQSSESSRRDQLVCHFVYSEVFLWYFEVASTYNLVIISLERLVAICHPVRHRNSWTRDKHKFAIVAAWSIAFVYGLPIAFFFEPHQGSCRAVDLQLGVQILVGVMSVTIEYLFPLSIMIYAYTRILITLTKKINNSADRQHNTLTKAKKNVLVTVLLASIMFVICWTPVEVDHIDELFFANSFGQTTYDILTALLACNMIANPIIYCFKYEHFRSQLRYLLKKPIRRNPESPEQHMSLSITAREL</sequence>
<proteinExistence type="predicted"/>
<dbReference type="Proteomes" id="UP000694845">
    <property type="component" value="Unplaced"/>
</dbReference>
<feature type="transmembrane region" description="Helical" evidence="5">
    <location>
        <begin position="207"/>
        <end position="226"/>
    </location>
</feature>
<organism evidence="7 8">
    <name type="scientific">Acanthaster planci</name>
    <name type="common">Crown-of-thorns starfish</name>
    <dbReference type="NCBI Taxonomy" id="133434"/>
    <lineage>
        <taxon>Eukaryota</taxon>
        <taxon>Metazoa</taxon>
        <taxon>Echinodermata</taxon>
        <taxon>Eleutherozoa</taxon>
        <taxon>Asterozoa</taxon>
        <taxon>Asteroidea</taxon>
        <taxon>Valvatacea</taxon>
        <taxon>Valvatida</taxon>
        <taxon>Acanthasteridae</taxon>
        <taxon>Acanthaster</taxon>
    </lineage>
</organism>
<dbReference type="OrthoDB" id="10042731at2759"/>
<evidence type="ECO:0000259" key="6">
    <source>
        <dbReference type="PROSITE" id="PS50262"/>
    </source>
</evidence>
<dbReference type="CDD" id="cd00637">
    <property type="entry name" value="7tm_classA_rhodopsin-like"/>
    <property type="match status" value="1"/>
</dbReference>
<dbReference type="OMA" id="SIMFVIC"/>
<dbReference type="RefSeq" id="XP_022109359.1">
    <property type="nucleotide sequence ID" value="XM_022253667.1"/>
</dbReference>
<keyword evidence="7" id="KW-1185">Reference proteome</keyword>
<dbReference type="AlphaFoldDB" id="A0A8B7ZVB1"/>
<dbReference type="InterPro" id="IPR017452">
    <property type="entry name" value="GPCR_Rhodpsn_7TM"/>
</dbReference>
<evidence type="ECO:0000256" key="4">
    <source>
        <dbReference type="ARBA" id="ARBA00023136"/>
    </source>
</evidence>
<accession>A0A8B7ZVB1</accession>
<dbReference type="Pfam" id="PF00001">
    <property type="entry name" value="7tm_1"/>
    <property type="match status" value="1"/>
</dbReference>
<dbReference type="GO" id="GO:0004930">
    <property type="term" value="F:G protein-coupled receptor activity"/>
    <property type="evidence" value="ECO:0007669"/>
    <property type="project" value="InterPro"/>
</dbReference>
<keyword evidence="2 5" id="KW-0812">Transmembrane</keyword>
<evidence type="ECO:0000256" key="5">
    <source>
        <dbReference type="SAM" id="Phobius"/>
    </source>
</evidence>
<protein>
    <submittedName>
        <fullName evidence="8">Nociceptin receptor-like</fullName>
    </submittedName>
</protein>
<reference evidence="8" key="1">
    <citation type="submission" date="2025-08" db="UniProtKB">
        <authorList>
            <consortium name="RefSeq"/>
        </authorList>
    </citation>
    <scope>IDENTIFICATION</scope>
</reference>
<name>A0A8B7ZVB1_ACAPL</name>
<evidence type="ECO:0000256" key="1">
    <source>
        <dbReference type="ARBA" id="ARBA00004370"/>
    </source>
</evidence>
<keyword evidence="4 5" id="KW-0472">Membrane</keyword>
<dbReference type="SUPFAM" id="SSF81321">
    <property type="entry name" value="Family A G protein-coupled receptor-like"/>
    <property type="match status" value="1"/>
</dbReference>
<keyword evidence="3 5" id="KW-1133">Transmembrane helix</keyword>
<feature type="domain" description="G-protein coupled receptors family 1 profile" evidence="6">
    <location>
        <begin position="44"/>
        <end position="302"/>
    </location>
</feature>
<comment type="subcellular location">
    <subcellularLocation>
        <location evidence="1">Membrane</location>
    </subcellularLocation>
</comment>